<evidence type="ECO:0000313" key="2">
    <source>
        <dbReference type="Proteomes" id="UP000001120"/>
    </source>
</evidence>
<organism evidence="1 2">
    <name type="scientific">Bacillus velezensis (strain DSM 23117 / BGSC 10A6 / LMG 26770 / FZB42)</name>
    <name type="common">Bacillus amyloliquefaciens subsp. plantarum</name>
    <dbReference type="NCBI Taxonomy" id="326423"/>
    <lineage>
        <taxon>Bacteria</taxon>
        <taxon>Bacillati</taxon>
        <taxon>Bacillota</taxon>
        <taxon>Bacilli</taxon>
        <taxon>Bacillales</taxon>
        <taxon>Bacillaceae</taxon>
        <taxon>Bacillus</taxon>
        <taxon>Bacillus amyloliquefaciens group</taxon>
    </lineage>
</organism>
<accession>A0A4Y6A7X1</accession>
<dbReference type="Proteomes" id="UP000001120">
    <property type="component" value="Chromosome"/>
</dbReference>
<gene>
    <name evidence="1" type="ORF">RBAM_38370</name>
</gene>
<dbReference type="KEGG" id="bay:RBAM_38370"/>
<sequence length="78" mass="9168">MTSKKEILLLLQSIIYESKMKKKEFAPLTQKKTCAPSERTFFSLRHRRLPIVSRLMFFNFAIQFCEITGGKFFSAKTE</sequence>
<proteinExistence type="predicted"/>
<name>A0A4Y6A7X1_BACVZ</name>
<dbReference type="AlphaFoldDB" id="A0A4Y6A7X1"/>
<keyword evidence="2" id="KW-1185">Reference proteome</keyword>
<protein>
    <submittedName>
        <fullName evidence="1">Uncharacterized protein</fullName>
    </submittedName>
</protein>
<evidence type="ECO:0000313" key="1">
    <source>
        <dbReference type="EMBL" id="QDE58045.1"/>
    </source>
</evidence>
<dbReference type="EMBL" id="CP000560">
    <property type="protein sequence ID" value="QDE58045.1"/>
    <property type="molecule type" value="Genomic_DNA"/>
</dbReference>
<reference evidence="1 2" key="1">
    <citation type="journal article" date="2007" name="Nat. Biotechnol.">
        <title>Comparative analysis of the complete genome sequence of the plant growth-promoting bacterium Bacillus amyloliquefaciens FZB42.</title>
        <authorList>
            <person name="Chen X.H."/>
            <person name="Koumoutsi A."/>
            <person name="Scholz R."/>
            <person name="Eisenreich A."/>
            <person name="Schneider K."/>
            <person name="Heinemeyer I."/>
            <person name="Morgenstern B."/>
            <person name="Voss B."/>
            <person name="Hess W.R."/>
            <person name="Reva O."/>
            <person name="Junge H."/>
            <person name="Voigt B."/>
            <person name="Jungblut P.R."/>
            <person name="Vater J."/>
            <person name="Sussmuth R."/>
            <person name="Liesegang H."/>
            <person name="Strittmatter A."/>
            <person name="Gottschalk G."/>
            <person name="Borriss R."/>
        </authorList>
    </citation>
    <scope>NUCLEOTIDE SEQUENCE [LARGE SCALE GENOMIC DNA]</scope>
    <source>
        <strain evidence="2">DSM 23117 / BGSC 10A6 / LMG 26770 / FZB42</strain>
    </source>
</reference>